<proteinExistence type="predicted"/>
<accession>A0A0E9PVC5</accession>
<name>A0A0E9PVC5_ANGAN</name>
<protein>
    <submittedName>
        <fullName evidence="1">Uncharacterized protein</fullName>
    </submittedName>
</protein>
<evidence type="ECO:0000313" key="1">
    <source>
        <dbReference type="EMBL" id="JAH08576.1"/>
    </source>
</evidence>
<dbReference type="AlphaFoldDB" id="A0A0E9PVC5"/>
<sequence>MSIFIDARGKPHAFLVLSICVHSRHVPIPNDESLSTLSLCKGYINDPDIQATVQNNQVFTECRGVMGNQLACVASLAAGFID</sequence>
<reference evidence="1" key="1">
    <citation type="submission" date="2014-11" db="EMBL/GenBank/DDBJ databases">
        <authorList>
            <person name="Amaro Gonzalez C."/>
        </authorList>
    </citation>
    <scope>NUCLEOTIDE SEQUENCE</scope>
</reference>
<reference evidence="1" key="2">
    <citation type="journal article" date="2015" name="Fish Shellfish Immunol.">
        <title>Early steps in the European eel (Anguilla anguilla)-Vibrio vulnificus interaction in the gills: Role of the RtxA13 toxin.</title>
        <authorList>
            <person name="Callol A."/>
            <person name="Pajuelo D."/>
            <person name="Ebbesson L."/>
            <person name="Teles M."/>
            <person name="MacKenzie S."/>
            <person name="Amaro C."/>
        </authorList>
    </citation>
    <scope>NUCLEOTIDE SEQUENCE</scope>
</reference>
<organism evidence="1">
    <name type="scientific">Anguilla anguilla</name>
    <name type="common">European freshwater eel</name>
    <name type="synonym">Muraena anguilla</name>
    <dbReference type="NCBI Taxonomy" id="7936"/>
    <lineage>
        <taxon>Eukaryota</taxon>
        <taxon>Metazoa</taxon>
        <taxon>Chordata</taxon>
        <taxon>Craniata</taxon>
        <taxon>Vertebrata</taxon>
        <taxon>Euteleostomi</taxon>
        <taxon>Actinopterygii</taxon>
        <taxon>Neopterygii</taxon>
        <taxon>Teleostei</taxon>
        <taxon>Anguilliformes</taxon>
        <taxon>Anguillidae</taxon>
        <taxon>Anguilla</taxon>
    </lineage>
</organism>
<dbReference type="EMBL" id="GBXM01100001">
    <property type="protein sequence ID" value="JAH08576.1"/>
    <property type="molecule type" value="Transcribed_RNA"/>
</dbReference>